<reference evidence="4 5" key="1">
    <citation type="submission" date="2019-06" db="EMBL/GenBank/DDBJ databases">
        <title>A chromosome-scale genome assembly of the European perch, Perca fluviatilis.</title>
        <authorList>
            <person name="Roques C."/>
            <person name="Zahm M."/>
            <person name="Cabau C."/>
            <person name="Klopp C."/>
            <person name="Bouchez O."/>
            <person name="Donnadieu C."/>
            <person name="Kuhl H."/>
            <person name="Gislard M."/>
            <person name="Guendouz S."/>
            <person name="Journot L."/>
            <person name="Haffray P."/>
            <person name="Bestin A."/>
            <person name="Morvezen R."/>
            <person name="Feron R."/>
            <person name="Wen M."/>
            <person name="Jouanno E."/>
            <person name="Herpin A."/>
            <person name="Schartl M."/>
            <person name="Postlethwait J."/>
            <person name="Schaerlinger B."/>
            <person name="Chardard D."/>
            <person name="Lecocq T."/>
            <person name="Poncet C."/>
            <person name="Jaffrelo L."/>
            <person name="Lampietro C."/>
            <person name="Guiguen Y."/>
        </authorList>
    </citation>
    <scope>NUCLEOTIDE SEQUENCE [LARGE SCALE GENOMIC DNA]</scope>
    <source>
        <tissue evidence="4">Blood</tissue>
    </source>
</reference>
<feature type="compositionally biased region" description="Basic and acidic residues" evidence="1">
    <location>
        <begin position="241"/>
        <end position="252"/>
    </location>
</feature>
<keyword evidence="2" id="KW-0472">Membrane</keyword>
<feature type="chain" id="PRO_5025460014" description="Ig-like domain-containing protein" evidence="3">
    <location>
        <begin position="21"/>
        <end position="252"/>
    </location>
</feature>
<dbReference type="SUPFAM" id="SSF48726">
    <property type="entry name" value="Immunoglobulin"/>
    <property type="match status" value="1"/>
</dbReference>
<comment type="caution">
    <text evidence="4">The sequence shown here is derived from an EMBL/GenBank/DDBJ whole genome shotgun (WGS) entry which is preliminary data.</text>
</comment>
<dbReference type="EMBL" id="VHII01000009">
    <property type="protein sequence ID" value="KAF1385909.1"/>
    <property type="molecule type" value="Genomic_DNA"/>
</dbReference>
<proteinExistence type="predicted"/>
<dbReference type="InterPro" id="IPR036179">
    <property type="entry name" value="Ig-like_dom_sf"/>
</dbReference>
<protein>
    <recommendedName>
        <fullName evidence="6">Ig-like domain-containing protein</fullName>
    </recommendedName>
</protein>
<dbReference type="AlphaFoldDB" id="A0A6A5F4L6"/>
<evidence type="ECO:0000313" key="4">
    <source>
        <dbReference type="EMBL" id="KAF1385909.1"/>
    </source>
</evidence>
<feature type="compositionally biased region" description="Polar residues" evidence="1">
    <location>
        <begin position="226"/>
        <end position="236"/>
    </location>
</feature>
<dbReference type="Gene3D" id="2.60.40.10">
    <property type="entry name" value="Immunoglobulins"/>
    <property type="match status" value="1"/>
</dbReference>
<evidence type="ECO:0000256" key="1">
    <source>
        <dbReference type="SAM" id="MobiDB-lite"/>
    </source>
</evidence>
<evidence type="ECO:0000256" key="2">
    <source>
        <dbReference type="SAM" id="Phobius"/>
    </source>
</evidence>
<keyword evidence="2" id="KW-1133">Transmembrane helix</keyword>
<keyword evidence="3" id="KW-0732">Signal</keyword>
<evidence type="ECO:0000313" key="5">
    <source>
        <dbReference type="Proteomes" id="UP000465112"/>
    </source>
</evidence>
<feature type="signal peptide" evidence="3">
    <location>
        <begin position="1"/>
        <end position="20"/>
    </location>
</feature>
<organism evidence="4 5">
    <name type="scientific">Perca fluviatilis</name>
    <name type="common">European perch</name>
    <dbReference type="NCBI Taxonomy" id="8168"/>
    <lineage>
        <taxon>Eukaryota</taxon>
        <taxon>Metazoa</taxon>
        <taxon>Chordata</taxon>
        <taxon>Craniata</taxon>
        <taxon>Vertebrata</taxon>
        <taxon>Euteleostomi</taxon>
        <taxon>Actinopterygii</taxon>
        <taxon>Neopterygii</taxon>
        <taxon>Teleostei</taxon>
        <taxon>Neoteleostei</taxon>
        <taxon>Acanthomorphata</taxon>
        <taxon>Eupercaria</taxon>
        <taxon>Perciformes</taxon>
        <taxon>Percoidei</taxon>
        <taxon>Percidae</taxon>
        <taxon>Percinae</taxon>
        <taxon>Perca</taxon>
    </lineage>
</organism>
<accession>A0A6A5F4L6</accession>
<keyword evidence="2" id="KW-0812">Transmembrane</keyword>
<dbReference type="InterPro" id="IPR013783">
    <property type="entry name" value="Ig-like_fold"/>
</dbReference>
<gene>
    <name evidence="4" type="ORF">PFLUV_G00112670</name>
</gene>
<evidence type="ECO:0008006" key="6">
    <source>
        <dbReference type="Google" id="ProtNLM"/>
    </source>
</evidence>
<sequence>MEMWLKLSTLLLLTALGISGQAPVILDETQKNMEIAFGSSVIFRCGLKNKTHRVWVKWYFNPFGSSFNESHQFCNKSVKPSTANQTNQDPRDEEQCCIKSNVTHQDSGWYFREVKIEIPTLTSYYSIGTEVIISQSKEHTTHPSLTLVTGKQATVPHADKLSLIDRWMWILLGVSTFILIVLLVLCVLLRRRLRRSRGEDPIYANTRPVANKQPSPRPAMAVGNLKTASSSQNLRNPSPGRRYDDGKQRYKH</sequence>
<feature type="region of interest" description="Disordered" evidence="1">
    <location>
        <begin position="204"/>
        <end position="252"/>
    </location>
</feature>
<dbReference type="Proteomes" id="UP000465112">
    <property type="component" value="Chromosome 9"/>
</dbReference>
<name>A0A6A5F4L6_PERFL</name>
<keyword evidence="5" id="KW-1185">Reference proteome</keyword>
<feature type="transmembrane region" description="Helical" evidence="2">
    <location>
        <begin position="167"/>
        <end position="189"/>
    </location>
</feature>
<evidence type="ECO:0000256" key="3">
    <source>
        <dbReference type="SAM" id="SignalP"/>
    </source>
</evidence>